<accession>A0ABD3HHE3</accession>
<evidence type="ECO:0000313" key="2">
    <source>
        <dbReference type="EMBL" id="KAL3689864.1"/>
    </source>
</evidence>
<feature type="region of interest" description="Disordered" evidence="1">
    <location>
        <begin position="54"/>
        <end position="141"/>
    </location>
</feature>
<evidence type="ECO:0000313" key="3">
    <source>
        <dbReference type="Proteomes" id="UP001633002"/>
    </source>
</evidence>
<dbReference type="EMBL" id="JBJQOH010000004">
    <property type="protein sequence ID" value="KAL3689864.1"/>
    <property type="molecule type" value="Genomic_DNA"/>
</dbReference>
<sequence>MKRLAREGNASKALRFIRTRNDLNLVPPSMELQRTVSVNQISPQSSIVPAAEAANSHNLRKATSNDPPTTNRRPGRPRGTKNMKPSSQIQPPKKRRPGRPPGTKTLKPPMKKTKSTTRGCSQPTAVSRDLQKIVPKRRKPAAVKRLELSVTISVAGADI</sequence>
<organism evidence="2 3">
    <name type="scientific">Riccia sorocarpa</name>
    <dbReference type="NCBI Taxonomy" id="122646"/>
    <lineage>
        <taxon>Eukaryota</taxon>
        <taxon>Viridiplantae</taxon>
        <taxon>Streptophyta</taxon>
        <taxon>Embryophyta</taxon>
        <taxon>Marchantiophyta</taxon>
        <taxon>Marchantiopsida</taxon>
        <taxon>Marchantiidae</taxon>
        <taxon>Marchantiales</taxon>
        <taxon>Ricciaceae</taxon>
        <taxon>Riccia</taxon>
    </lineage>
</organism>
<dbReference type="Proteomes" id="UP001633002">
    <property type="component" value="Unassembled WGS sequence"/>
</dbReference>
<evidence type="ECO:0000256" key="1">
    <source>
        <dbReference type="SAM" id="MobiDB-lite"/>
    </source>
</evidence>
<name>A0ABD3HHE3_9MARC</name>
<gene>
    <name evidence="2" type="ORF">R1sor_016173</name>
</gene>
<keyword evidence="3" id="KW-1185">Reference proteome</keyword>
<feature type="compositionally biased region" description="Polar residues" evidence="1">
    <location>
        <begin position="55"/>
        <end position="66"/>
    </location>
</feature>
<proteinExistence type="predicted"/>
<dbReference type="AlphaFoldDB" id="A0ABD3HHE3"/>
<comment type="caution">
    <text evidence="2">The sequence shown here is derived from an EMBL/GenBank/DDBJ whole genome shotgun (WGS) entry which is preliminary data.</text>
</comment>
<protein>
    <submittedName>
        <fullName evidence="2">Uncharacterized protein</fullName>
    </submittedName>
</protein>
<reference evidence="2 3" key="1">
    <citation type="submission" date="2024-09" db="EMBL/GenBank/DDBJ databases">
        <title>Chromosome-scale assembly of Riccia sorocarpa.</title>
        <authorList>
            <person name="Paukszto L."/>
        </authorList>
    </citation>
    <scope>NUCLEOTIDE SEQUENCE [LARGE SCALE GENOMIC DNA]</scope>
    <source>
        <strain evidence="2">LP-2024</strain>
        <tissue evidence="2">Aerial parts of the thallus</tissue>
    </source>
</reference>